<dbReference type="InterPro" id="IPR003593">
    <property type="entry name" value="AAA+_ATPase"/>
</dbReference>
<dbReference type="InterPro" id="IPR017871">
    <property type="entry name" value="ABC_transporter-like_CS"/>
</dbReference>
<comment type="subcellular location">
    <subcellularLocation>
        <location evidence="1">Vacuole membrane</location>
        <topology evidence="1">Multi-pass membrane protein</topology>
    </subcellularLocation>
</comment>
<dbReference type="PROSITE" id="PS00211">
    <property type="entry name" value="ABC_TRANSPORTER_1"/>
    <property type="match status" value="1"/>
</dbReference>
<proteinExistence type="inferred from homology"/>
<dbReference type="GO" id="GO:0016887">
    <property type="term" value="F:ATP hydrolysis activity"/>
    <property type="evidence" value="ECO:0007669"/>
    <property type="project" value="InterPro"/>
</dbReference>
<keyword evidence="15" id="KW-1185">Reference proteome</keyword>
<evidence type="ECO:0000259" key="13">
    <source>
        <dbReference type="PROSITE" id="PS50929"/>
    </source>
</evidence>
<organism evidence="14 15">
    <name type="scientific">Patella caerulea</name>
    <name type="common">Rayed Mediterranean limpet</name>
    <dbReference type="NCBI Taxonomy" id="87958"/>
    <lineage>
        <taxon>Eukaryota</taxon>
        <taxon>Metazoa</taxon>
        <taxon>Spiralia</taxon>
        <taxon>Lophotrochozoa</taxon>
        <taxon>Mollusca</taxon>
        <taxon>Gastropoda</taxon>
        <taxon>Patellogastropoda</taxon>
        <taxon>Patelloidea</taxon>
        <taxon>Patellidae</taxon>
        <taxon>Patella</taxon>
    </lineage>
</organism>
<dbReference type="PANTHER" id="PTHR24223:SF443">
    <property type="entry name" value="MULTIDRUG-RESISTANCE LIKE PROTEIN 1, ISOFORM I"/>
    <property type="match status" value="1"/>
</dbReference>
<dbReference type="CDD" id="cd03250">
    <property type="entry name" value="ABCC_MRP_domain1"/>
    <property type="match status" value="1"/>
</dbReference>
<feature type="transmembrane region" description="Helical" evidence="11">
    <location>
        <begin position="814"/>
        <end position="836"/>
    </location>
</feature>
<dbReference type="InterPro" id="IPR003439">
    <property type="entry name" value="ABC_transporter-like_ATP-bd"/>
</dbReference>
<dbReference type="CDD" id="cd18595">
    <property type="entry name" value="ABC_6TM_MRP1_2_3_6_D1_like"/>
    <property type="match status" value="1"/>
</dbReference>
<dbReference type="GO" id="GO:0000323">
    <property type="term" value="C:lytic vacuole"/>
    <property type="evidence" value="ECO:0007669"/>
    <property type="project" value="UniProtKB-ARBA"/>
</dbReference>
<keyword evidence="8" id="KW-0067">ATP-binding</keyword>
<dbReference type="GO" id="GO:0140359">
    <property type="term" value="F:ABC-type transporter activity"/>
    <property type="evidence" value="ECO:0007669"/>
    <property type="project" value="InterPro"/>
</dbReference>
<keyword evidence="6" id="KW-0677">Repeat</keyword>
<evidence type="ECO:0000256" key="10">
    <source>
        <dbReference type="ARBA" id="ARBA00023136"/>
    </source>
</evidence>
<feature type="domain" description="ABC transmembrane type-1" evidence="13">
    <location>
        <begin position="187"/>
        <end position="466"/>
    </location>
</feature>
<feature type="transmembrane region" description="Helical" evidence="11">
    <location>
        <begin position="324"/>
        <end position="345"/>
    </location>
</feature>
<dbReference type="FunFam" id="3.40.50.300:FF:000074">
    <property type="entry name" value="Multidrug resistance-associated protein 5 isoform 1"/>
    <property type="match status" value="1"/>
</dbReference>
<comment type="caution">
    <text evidence="14">The sequence shown here is derived from an EMBL/GenBank/DDBJ whole genome shotgun (WGS) entry which is preliminary data.</text>
</comment>
<feature type="domain" description="ABC transporter" evidence="12">
    <location>
        <begin position="1186"/>
        <end position="1420"/>
    </location>
</feature>
<dbReference type="InterPro" id="IPR027417">
    <property type="entry name" value="P-loop_NTPase"/>
</dbReference>
<feature type="transmembrane region" description="Helical" evidence="11">
    <location>
        <begin position="906"/>
        <end position="929"/>
    </location>
</feature>
<protein>
    <recommendedName>
        <fullName evidence="16">Multidrug resistance-associated protein 1</fullName>
    </recommendedName>
</protein>
<keyword evidence="3" id="KW-0813">Transport</keyword>
<dbReference type="GO" id="GO:0005774">
    <property type="term" value="C:vacuolar membrane"/>
    <property type="evidence" value="ECO:0007669"/>
    <property type="project" value="UniProtKB-SubCell"/>
</dbReference>
<feature type="transmembrane region" description="Helical" evidence="11">
    <location>
        <begin position="992"/>
        <end position="1023"/>
    </location>
</feature>
<dbReference type="SUPFAM" id="SSF52540">
    <property type="entry name" value="P-loop containing nucleoside triphosphate hydrolases"/>
    <property type="match status" value="2"/>
</dbReference>
<evidence type="ECO:0000313" key="14">
    <source>
        <dbReference type="EMBL" id="KAK6173041.1"/>
    </source>
</evidence>
<dbReference type="SMART" id="SM00382">
    <property type="entry name" value="AAA"/>
    <property type="match status" value="2"/>
</dbReference>
<feature type="transmembrane region" description="Helical" evidence="11">
    <location>
        <begin position="401"/>
        <end position="428"/>
    </location>
</feature>
<evidence type="ECO:0000256" key="8">
    <source>
        <dbReference type="ARBA" id="ARBA00022840"/>
    </source>
</evidence>
<evidence type="ECO:0000256" key="5">
    <source>
        <dbReference type="ARBA" id="ARBA00022692"/>
    </source>
</evidence>
<keyword evidence="4" id="KW-0926">Vacuole</keyword>
<evidence type="ECO:0000256" key="7">
    <source>
        <dbReference type="ARBA" id="ARBA00022741"/>
    </source>
</evidence>
<keyword evidence="5 11" id="KW-0812">Transmembrane</keyword>
<dbReference type="InterPro" id="IPR011527">
    <property type="entry name" value="ABC1_TM_dom"/>
</dbReference>
<evidence type="ECO:0000256" key="1">
    <source>
        <dbReference type="ARBA" id="ARBA00004128"/>
    </source>
</evidence>
<dbReference type="Pfam" id="PF00664">
    <property type="entry name" value="ABC_membrane"/>
    <property type="match status" value="2"/>
</dbReference>
<dbReference type="CDD" id="cd18603">
    <property type="entry name" value="ABC_6TM_MRP1_2_3_6_D2_like"/>
    <property type="match status" value="1"/>
</dbReference>
<evidence type="ECO:0008006" key="16">
    <source>
        <dbReference type="Google" id="ProtNLM"/>
    </source>
</evidence>
<feature type="transmembrane region" description="Helical" evidence="11">
    <location>
        <begin position="22"/>
        <end position="44"/>
    </location>
</feature>
<dbReference type="Gene3D" id="3.40.50.300">
    <property type="entry name" value="P-loop containing nucleotide triphosphate hydrolases"/>
    <property type="match status" value="2"/>
</dbReference>
<dbReference type="Gene3D" id="1.20.1560.10">
    <property type="entry name" value="ABC transporter type 1, transmembrane domain"/>
    <property type="match status" value="2"/>
</dbReference>
<feature type="domain" description="ABC transporter" evidence="12">
    <location>
        <begin position="498"/>
        <end position="721"/>
    </location>
</feature>
<accession>A0AAN8J8Y6</accession>
<dbReference type="InterPro" id="IPR050173">
    <property type="entry name" value="ABC_transporter_C-like"/>
</dbReference>
<dbReference type="PROSITE" id="PS50929">
    <property type="entry name" value="ABC_TM1F"/>
    <property type="match status" value="2"/>
</dbReference>
<evidence type="ECO:0000256" key="2">
    <source>
        <dbReference type="ARBA" id="ARBA00009726"/>
    </source>
</evidence>
<dbReference type="SUPFAM" id="SSF90123">
    <property type="entry name" value="ABC transporter transmembrane region"/>
    <property type="match status" value="2"/>
</dbReference>
<comment type="similarity">
    <text evidence="2">Belongs to the ABC transporter superfamily. ABCC family. Conjugate transporter (TC 3.A.1.208) subfamily.</text>
</comment>
<feature type="domain" description="ABC transmembrane type-1" evidence="13">
    <location>
        <begin position="825"/>
        <end position="1148"/>
    </location>
</feature>
<reference evidence="14 15" key="1">
    <citation type="submission" date="2024-01" db="EMBL/GenBank/DDBJ databases">
        <title>The genome of the rayed Mediterranean limpet Patella caerulea (Linnaeus, 1758).</title>
        <authorList>
            <person name="Anh-Thu Weber A."/>
            <person name="Halstead-Nussloch G."/>
        </authorList>
    </citation>
    <scope>NUCLEOTIDE SEQUENCE [LARGE SCALE GENOMIC DNA]</scope>
    <source>
        <strain evidence="14">AATW-2023a</strain>
        <tissue evidence="14">Whole specimen</tissue>
    </source>
</reference>
<dbReference type="GO" id="GO:0005524">
    <property type="term" value="F:ATP binding"/>
    <property type="evidence" value="ECO:0007669"/>
    <property type="project" value="UniProtKB-KW"/>
</dbReference>
<dbReference type="EMBL" id="JAZGQO010000011">
    <property type="protein sequence ID" value="KAK6173041.1"/>
    <property type="molecule type" value="Genomic_DNA"/>
</dbReference>
<evidence type="ECO:0000313" key="15">
    <source>
        <dbReference type="Proteomes" id="UP001347796"/>
    </source>
</evidence>
<dbReference type="InterPro" id="IPR036640">
    <property type="entry name" value="ABC1_TM_sf"/>
</dbReference>
<evidence type="ECO:0000256" key="4">
    <source>
        <dbReference type="ARBA" id="ARBA00022554"/>
    </source>
</evidence>
<dbReference type="FunFam" id="3.40.50.300:FF:000293">
    <property type="entry name" value="ATP binding cassette subfamily C member 1"/>
    <property type="match status" value="1"/>
</dbReference>
<feature type="transmembrane region" description="Helical" evidence="11">
    <location>
        <begin position="295"/>
        <end position="317"/>
    </location>
</feature>
<dbReference type="Proteomes" id="UP001347796">
    <property type="component" value="Unassembled WGS sequence"/>
</dbReference>
<dbReference type="PROSITE" id="PS50893">
    <property type="entry name" value="ABC_TRANSPORTER_2"/>
    <property type="match status" value="2"/>
</dbReference>
<evidence type="ECO:0000259" key="12">
    <source>
        <dbReference type="PROSITE" id="PS50893"/>
    </source>
</evidence>
<dbReference type="CDD" id="cd03244">
    <property type="entry name" value="ABCC_MRP_domain2"/>
    <property type="match status" value="1"/>
</dbReference>
<dbReference type="FunFam" id="1.20.1560.10:FF:000020">
    <property type="entry name" value="ABC metal ion transporter"/>
    <property type="match status" value="1"/>
</dbReference>
<keyword evidence="10 11" id="KW-0472">Membrane</keyword>
<name>A0AAN8J8Y6_PATCE</name>
<evidence type="ECO:0000256" key="6">
    <source>
        <dbReference type="ARBA" id="ARBA00022737"/>
    </source>
</evidence>
<gene>
    <name evidence="14" type="ORF">SNE40_016576</name>
</gene>
<keyword evidence="9 11" id="KW-1133">Transmembrane helix</keyword>
<keyword evidence="7" id="KW-0547">Nucleotide-binding</keyword>
<sequence>MVVTNLVPFYTLIIKQVFHDQLFQFVLFYIYFAIIAIQLVMFSFSEVTPPKYFKKQEFCPFQYASFPSKIFFHWTNSLVFTGYKKVITEEDVFDVPDKYKSEQVSPTFLTAWDRKLSKERYKISKENIKEVYGNNIYDGKTEVKNEGGDIPLLQPGERPHTTISRPTIALFKVLVKTYWTILARGNLLRLCSELMNFVNPFLLRTMISYIEHRDKESKWKGFVLVAGFSAVSFTQSAIFNQTFFHMQNLAMNMKTSLVAAVYRKSLTMNNNCRKQFTVGAIVNMMSVDCQKVTDVVVLLYMVWSAPLMVGLSLNFLYHTIGISFIAGLCVIIAITPINLIISTIVKRIHTQLLSVQDSRLKIINEVLNGMKVLKLYAWETSFEKKILDIRQKELNILKKEAILNASSAFCMISAPALVALASFTMYIMMSENKQLDAQTAFVALNLFNILRNPMHQLPMCLSSLIQAQVSLVRLGKYLSGGDLAADNVSHFTKPGNVIEIHDGTFSWDESLPPTLKSINMEIKEGELIAVVGPVGAGKSSLLSALLGEMDKLKGAVNIKGTVAYVPQQAWIQNLSLKDNILFGQDATDNYTQVLKDCALETDLAVLPGGEATEIGERGINLSGGQKQRVSLARAVCSDRDIYLMDDPLSAVDAHVGKHIFRNVIGSQGSLKKKTRVLVTHGIHWLPMVDRIIVMDKGTITDIGHYGDLLGNGGSFAQFLEIYMSHENEKEESLSGGDSSSRLNIERLDSIIADVASLSEDGDSLFRSHSIGNLDDPEVLSQDGEDGNVIDVITNLIEDEWIEKGKISFSVLRRYVSHMGFLVTGLIMMMFLLYQVAAVSSNIWLSVWIEDTSNQDITQDGLTNTTKYGLTNITQYSLTNITQYGLTNMTQDELTNKDEVNVPLSPVTYYLGIYAFLSLAQAVLVLMYMVTLYTSMVRAAKVMFSCLLNNILHQPMSFFDTTPSGRIMNRFTRDVNILDTGLNYFTRQFLNTLFVIISIVVVISYSAPVFIAAVIPIFTIYYFIQKFYVPTSRQLRRNESIARSPIYSHFTETITGASSIRAYSDVERFRADAQKRMNKNNVFHFAAISISRWCRMRLEILGNITVSIASLLAVLMPHMTGSEVGLSIIYAIQVTQSLNIFVQVSTQLEVNIVSVERILEYTDIPQEADWFIEESKPPDEWPNSGEIQLDNLQTRYRADLPLVLKGISCSVRGGEKVGIVGRTGAGKSSLSMVLFRIIESTGGVIRVDGIDIAALGLHDLRSNITILPQDPVLFTGALRINLDPFNEFSDEDLWTALEHAHLKEFISTLPSGLDYECDEGGGNLSIGQRQLLCLARSLLRKTKVLILDEATAAVDLETDDLIQKTIRSEFKDCTVLSIAHRLNTIMDYDRVMVLDDGEIVEFDSPTNLLQDKLSAFYGMAKDANITQ</sequence>
<feature type="transmembrane region" description="Helical" evidence="11">
    <location>
        <begin position="222"/>
        <end position="244"/>
    </location>
</feature>
<evidence type="ECO:0000256" key="9">
    <source>
        <dbReference type="ARBA" id="ARBA00022989"/>
    </source>
</evidence>
<dbReference type="PANTHER" id="PTHR24223">
    <property type="entry name" value="ATP-BINDING CASSETTE SUB-FAMILY C"/>
    <property type="match status" value="1"/>
</dbReference>
<dbReference type="Pfam" id="PF00005">
    <property type="entry name" value="ABC_tran"/>
    <property type="match status" value="2"/>
</dbReference>
<evidence type="ECO:0000256" key="3">
    <source>
        <dbReference type="ARBA" id="ARBA00022448"/>
    </source>
</evidence>
<evidence type="ECO:0000256" key="11">
    <source>
        <dbReference type="SAM" id="Phobius"/>
    </source>
</evidence>